<dbReference type="Pfam" id="PF03221">
    <property type="entry name" value="HTH_Tnp_Tc5"/>
    <property type="match status" value="1"/>
</dbReference>
<dbReference type="EMBL" id="BLXT01001848">
    <property type="protein sequence ID" value="GFN88432.1"/>
    <property type="molecule type" value="Genomic_DNA"/>
</dbReference>
<reference evidence="3 4" key="1">
    <citation type="journal article" date="2021" name="Elife">
        <title>Chloroplast acquisition without the gene transfer in kleptoplastic sea slugs, Plakobranchus ocellatus.</title>
        <authorList>
            <person name="Maeda T."/>
            <person name="Takahashi S."/>
            <person name="Yoshida T."/>
            <person name="Shimamura S."/>
            <person name="Takaki Y."/>
            <person name="Nagai Y."/>
            <person name="Toyoda A."/>
            <person name="Suzuki Y."/>
            <person name="Arimoto A."/>
            <person name="Ishii H."/>
            <person name="Satoh N."/>
            <person name="Nishiyama T."/>
            <person name="Hasebe M."/>
            <person name="Maruyama T."/>
            <person name="Minagawa J."/>
            <person name="Obokata J."/>
            <person name="Shigenobu S."/>
        </authorList>
    </citation>
    <scope>NUCLEOTIDE SEQUENCE [LARGE SCALE GENOMIC DNA]</scope>
</reference>
<evidence type="ECO:0000256" key="1">
    <source>
        <dbReference type="ARBA" id="ARBA00023125"/>
    </source>
</evidence>
<dbReference type="InterPro" id="IPR006600">
    <property type="entry name" value="HTH_CenpB_DNA-bd_dom"/>
</dbReference>
<comment type="caution">
    <text evidence="3">The sequence shown here is derived from an EMBL/GenBank/DDBJ whole genome shotgun (WGS) entry which is preliminary data.</text>
</comment>
<keyword evidence="4" id="KW-1185">Reference proteome</keyword>
<proteinExistence type="predicted"/>
<evidence type="ECO:0000313" key="3">
    <source>
        <dbReference type="EMBL" id="GFN88432.1"/>
    </source>
</evidence>
<dbReference type="InterPro" id="IPR009057">
    <property type="entry name" value="Homeodomain-like_sf"/>
</dbReference>
<name>A0AAV3Z1Q1_9GAST</name>
<dbReference type="Proteomes" id="UP000735302">
    <property type="component" value="Unassembled WGS sequence"/>
</dbReference>
<dbReference type="SUPFAM" id="SSF46689">
    <property type="entry name" value="Homeodomain-like"/>
    <property type="match status" value="1"/>
</dbReference>
<dbReference type="PROSITE" id="PS51253">
    <property type="entry name" value="HTH_CENPB"/>
    <property type="match status" value="1"/>
</dbReference>
<protein>
    <submittedName>
        <fullName evidence="3">Tigger transposable element-derived protein 6</fullName>
    </submittedName>
</protein>
<dbReference type="GO" id="GO:0003677">
    <property type="term" value="F:DNA binding"/>
    <property type="evidence" value="ECO:0007669"/>
    <property type="project" value="UniProtKB-KW"/>
</dbReference>
<organism evidence="3 4">
    <name type="scientific">Plakobranchus ocellatus</name>
    <dbReference type="NCBI Taxonomy" id="259542"/>
    <lineage>
        <taxon>Eukaryota</taxon>
        <taxon>Metazoa</taxon>
        <taxon>Spiralia</taxon>
        <taxon>Lophotrochozoa</taxon>
        <taxon>Mollusca</taxon>
        <taxon>Gastropoda</taxon>
        <taxon>Heterobranchia</taxon>
        <taxon>Euthyneura</taxon>
        <taxon>Panpulmonata</taxon>
        <taxon>Sacoglossa</taxon>
        <taxon>Placobranchoidea</taxon>
        <taxon>Plakobranchidae</taxon>
        <taxon>Plakobranchus</taxon>
    </lineage>
</organism>
<evidence type="ECO:0000259" key="2">
    <source>
        <dbReference type="PROSITE" id="PS51253"/>
    </source>
</evidence>
<dbReference type="AlphaFoldDB" id="A0AAV3Z1Q1"/>
<feature type="domain" description="HTH CENPB-type" evidence="2">
    <location>
        <begin position="1"/>
        <end position="59"/>
    </location>
</feature>
<accession>A0AAV3Z1Q1</accession>
<sequence length="107" mass="11968">MSQKRAKAKYGRKFTLTKINHVLTSQAEFIAQELGMKDFTASVEWIERFKHRHGIALRTASGEAAAVDCTVTNAWKEHDLPSLPSLTYSTLTKLAAFTSALLTRRSL</sequence>
<dbReference type="Gene3D" id="1.10.10.60">
    <property type="entry name" value="Homeodomain-like"/>
    <property type="match status" value="1"/>
</dbReference>
<keyword evidence="1" id="KW-0238">DNA-binding</keyword>
<gene>
    <name evidence="3" type="ORF">PoB_001493800</name>
</gene>
<evidence type="ECO:0000313" key="4">
    <source>
        <dbReference type="Proteomes" id="UP000735302"/>
    </source>
</evidence>